<feature type="domain" description="GP-PDE" evidence="1">
    <location>
        <begin position="3"/>
        <end position="245"/>
    </location>
</feature>
<dbReference type="GO" id="GO:0016787">
    <property type="term" value="F:hydrolase activity"/>
    <property type="evidence" value="ECO:0007669"/>
    <property type="project" value="UniProtKB-KW"/>
</dbReference>
<keyword evidence="2" id="KW-0378">Hydrolase</keyword>
<dbReference type="Pfam" id="PF03009">
    <property type="entry name" value="GDPD"/>
    <property type="match status" value="1"/>
</dbReference>
<protein>
    <submittedName>
        <fullName evidence="2">Hydrolase</fullName>
    </submittedName>
</protein>
<dbReference type="InterPro" id="IPR017946">
    <property type="entry name" value="PLC-like_Pdiesterase_TIM-brl"/>
</dbReference>
<accession>A0ABP5AF60</accession>
<dbReference type="PANTHER" id="PTHR46211">
    <property type="entry name" value="GLYCEROPHOSPHORYL DIESTER PHOSPHODIESTERASE"/>
    <property type="match status" value="1"/>
</dbReference>
<evidence type="ECO:0000313" key="2">
    <source>
        <dbReference type="EMBL" id="GAA1912276.1"/>
    </source>
</evidence>
<dbReference type="RefSeq" id="WP_152226491.1">
    <property type="nucleotide sequence ID" value="NZ_BAAALV010000002.1"/>
</dbReference>
<name>A0ABP5AF60_9MICC</name>
<dbReference type="Gene3D" id="3.20.20.190">
    <property type="entry name" value="Phosphatidylinositol (PI) phosphodiesterase"/>
    <property type="match status" value="1"/>
</dbReference>
<dbReference type="Proteomes" id="UP001500784">
    <property type="component" value="Unassembled WGS sequence"/>
</dbReference>
<dbReference type="SUPFAM" id="SSF51695">
    <property type="entry name" value="PLC-like phosphodiesterases"/>
    <property type="match status" value="1"/>
</dbReference>
<dbReference type="PROSITE" id="PS51704">
    <property type="entry name" value="GP_PDE"/>
    <property type="match status" value="1"/>
</dbReference>
<evidence type="ECO:0000313" key="3">
    <source>
        <dbReference type="Proteomes" id="UP001500784"/>
    </source>
</evidence>
<comment type="caution">
    <text evidence="2">The sequence shown here is derived from an EMBL/GenBank/DDBJ whole genome shotgun (WGS) entry which is preliminary data.</text>
</comment>
<keyword evidence="3" id="KW-1185">Reference proteome</keyword>
<reference evidence="3" key="1">
    <citation type="journal article" date="2019" name="Int. J. Syst. Evol. Microbiol.">
        <title>The Global Catalogue of Microorganisms (GCM) 10K type strain sequencing project: providing services to taxonomists for standard genome sequencing and annotation.</title>
        <authorList>
            <consortium name="The Broad Institute Genomics Platform"/>
            <consortium name="The Broad Institute Genome Sequencing Center for Infectious Disease"/>
            <person name="Wu L."/>
            <person name="Ma J."/>
        </authorList>
    </citation>
    <scope>NUCLEOTIDE SEQUENCE [LARGE SCALE GENOMIC DNA]</scope>
    <source>
        <strain evidence="3">JCM 13316</strain>
    </source>
</reference>
<gene>
    <name evidence="2" type="ORF">GCM10009688_16510</name>
</gene>
<dbReference type="EMBL" id="BAAALV010000002">
    <property type="protein sequence ID" value="GAA1912276.1"/>
    <property type="molecule type" value="Genomic_DNA"/>
</dbReference>
<proteinExistence type="predicted"/>
<dbReference type="InterPro" id="IPR030395">
    <property type="entry name" value="GP_PDE_dom"/>
</dbReference>
<dbReference type="PANTHER" id="PTHR46211:SF1">
    <property type="entry name" value="GLYCEROPHOSPHODIESTER PHOSPHODIESTERASE, CYTOPLASMIC"/>
    <property type="match status" value="1"/>
</dbReference>
<sequence>MTLVNIAHRGNSAHTPENTLAAFASAAAAGAGMIETDLQLSADGTVVLIHDETLNRTAGRNGRVADLTASELQSADAGSWFSQDYAGERVPVLADLVDFAGGHPELGWLLEFKGEWNPDQVAAAAGTLREAGIAGRCVLQGFSRHTVRSLHAAAPDIDRGLLLPAAPEPAGEGTLLEFLAETASSYCNPHGGVLQASPHLVSVLQAANVKVLAWTLNEPAQWEQAAAAGVDGVITDRPQELADWSRTFA</sequence>
<evidence type="ECO:0000259" key="1">
    <source>
        <dbReference type="PROSITE" id="PS51704"/>
    </source>
</evidence>
<organism evidence="2 3">
    <name type="scientific">Arthrobacter gandavensis</name>
    <dbReference type="NCBI Taxonomy" id="169960"/>
    <lineage>
        <taxon>Bacteria</taxon>
        <taxon>Bacillati</taxon>
        <taxon>Actinomycetota</taxon>
        <taxon>Actinomycetes</taxon>
        <taxon>Micrococcales</taxon>
        <taxon>Micrococcaceae</taxon>
        <taxon>Arthrobacter</taxon>
    </lineage>
</organism>